<dbReference type="AlphaFoldDB" id="A0A0G1VJQ4"/>
<proteinExistence type="predicted"/>
<evidence type="ECO:0000313" key="1">
    <source>
        <dbReference type="EMBL" id="KKW06470.1"/>
    </source>
</evidence>
<comment type="caution">
    <text evidence="1">The sequence shown here is derived from an EMBL/GenBank/DDBJ whole genome shotgun (WGS) entry which is preliminary data.</text>
</comment>
<name>A0A0G1VJQ4_9BACT</name>
<reference evidence="1 2" key="1">
    <citation type="journal article" date="2015" name="Nature">
        <title>rRNA introns, odd ribosomes, and small enigmatic genomes across a large radiation of phyla.</title>
        <authorList>
            <person name="Brown C.T."/>
            <person name="Hug L.A."/>
            <person name="Thomas B.C."/>
            <person name="Sharon I."/>
            <person name="Castelle C.J."/>
            <person name="Singh A."/>
            <person name="Wilkins M.J."/>
            <person name="Williams K.H."/>
            <person name="Banfield J.F."/>
        </authorList>
    </citation>
    <scope>NUCLEOTIDE SEQUENCE [LARGE SCALE GENOMIC DNA]</scope>
</reference>
<dbReference type="Proteomes" id="UP000034589">
    <property type="component" value="Unassembled WGS sequence"/>
</dbReference>
<dbReference type="EMBL" id="LCPV01000035">
    <property type="protein sequence ID" value="KKW06470.1"/>
    <property type="molecule type" value="Genomic_DNA"/>
</dbReference>
<organism evidence="1 2">
    <name type="scientific">Candidatus Kaiserbacteria bacterium GW2011_GWC2_49_12</name>
    <dbReference type="NCBI Taxonomy" id="1618675"/>
    <lineage>
        <taxon>Bacteria</taxon>
        <taxon>Candidatus Kaiseribacteriota</taxon>
    </lineage>
</organism>
<evidence type="ECO:0000313" key="2">
    <source>
        <dbReference type="Proteomes" id="UP000034589"/>
    </source>
</evidence>
<accession>A0A0G1VJQ4</accession>
<gene>
    <name evidence="1" type="ORF">UY39_C0035G0006</name>
</gene>
<sequence length="203" mass="23163">MGLEEKYKMPQNIEDLDEQELTQRLCHQLSLVYDRVFLTGDWKGELAGKKQKEIRENLFEDIVPITDPAILADALGEFLDAVEVTLPTAVTTEELRGAQGGHDASRLVFAETIRYVRRILNQYRKDVGTKEFTEMAKCIDENIHFFRDISVSNMDGVKGAVFSDSIKEDEERVEEGLRKINNRLSKIFDGIEKHKRSPDDGTA</sequence>
<protein>
    <submittedName>
        <fullName evidence="1">Uncharacterized protein</fullName>
    </submittedName>
</protein>